<dbReference type="Proteomes" id="UP000813385">
    <property type="component" value="Unassembled WGS sequence"/>
</dbReference>
<dbReference type="InterPro" id="IPR015943">
    <property type="entry name" value="WD40/YVTN_repeat-like_dom_sf"/>
</dbReference>
<dbReference type="EMBL" id="JAGPXD010000006">
    <property type="protein sequence ID" value="KAH7349996.1"/>
    <property type="molecule type" value="Genomic_DNA"/>
</dbReference>
<evidence type="ECO:0000313" key="1">
    <source>
        <dbReference type="EMBL" id="KAH7349996.1"/>
    </source>
</evidence>
<dbReference type="OrthoDB" id="308690at2759"/>
<dbReference type="InterPro" id="IPR052778">
    <property type="entry name" value="Centrosome-WD_assoc"/>
</dbReference>
<proteinExistence type="predicted"/>
<evidence type="ECO:0000313" key="2">
    <source>
        <dbReference type="Proteomes" id="UP000813385"/>
    </source>
</evidence>
<comment type="caution">
    <text evidence="1">The sequence shown here is derived from an EMBL/GenBank/DDBJ whole genome shotgun (WGS) entry which is preliminary data.</text>
</comment>
<name>A0A8K0T8M2_9PEZI</name>
<dbReference type="GO" id="GO:0005815">
    <property type="term" value="C:microtubule organizing center"/>
    <property type="evidence" value="ECO:0007669"/>
    <property type="project" value="TreeGrafter"/>
</dbReference>
<gene>
    <name evidence="1" type="ORF">B0T11DRAFT_343165</name>
</gene>
<dbReference type="AlphaFoldDB" id="A0A8K0T8M2"/>
<dbReference type="PANTHER" id="PTHR16220">
    <property type="entry name" value="WD REPEAT PROTEIN 8-RELATED"/>
    <property type="match status" value="1"/>
</dbReference>
<dbReference type="Gene3D" id="2.130.10.10">
    <property type="entry name" value="YVTN repeat-like/Quinoprotein amine dehydrogenase"/>
    <property type="match status" value="2"/>
</dbReference>
<reference evidence="1" key="1">
    <citation type="journal article" date="2021" name="Nat. Commun.">
        <title>Genetic determinants of endophytism in the Arabidopsis root mycobiome.</title>
        <authorList>
            <person name="Mesny F."/>
            <person name="Miyauchi S."/>
            <person name="Thiergart T."/>
            <person name="Pickel B."/>
            <person name="Atanasova L."/>
            <person name="Karlsson M."/>
            <person name="Huettel B."/>
            <person name="Barry K.W."/>
            <person name="Haridas S."/>
            <person name="Chen C."/>
            <person name="Bauer D."/>
            <person name="Andreopoulos W."/>
            <person name="Pangilinan J."/>
            <person name="LaButti K."/>
            <person name="Riley R."/>
            <person name="Lipzen A."/>
            <person name="Clum A."/>
            <person name="Drula E."/>
            <person name="Henrissat B."/>
            <person name="Kohler A."/>
            <person name="Grigoriev I.V."/>
            <person name="Martin F.M."/>
            <person name="Hacquard S."/>
        </authorList>
    </citation>
    <scope>NUCLEOTIDE SEQUENCE</scope>
    <source>
        <strain evidence="1">MPI-CAGE-AT-0016</strain>
    </source>
</reference>
<sequence>MHFTPAFKSSPHCIPSPDGKLIAALLTSKVSVRSVESLETIHSFALPSEAAGPVYALQWSPSSSRLLIALLDQVHIFSALDNTFRAVVRVANSGLRPTHVQFGARDSEIFIIAQYGLKLTICDTASSKSVEINNPKFHHPSSAPRGLSLRPKTGHLALITRVSGKDTISIHDPTTRQVVRSWSPDTVDAQEVVWTPDGRWLVITESPSQGHKLLFYTPDGQLFKLWTGPSGFDVDKKDFEMGSGIRVCQFNPGAPRAVVGDHTRDVYVLDTTVVTDLARLRHPQAIIPTDTVWQEQLGSEQTGASGQAFVKATQTIAAPTRPNNAEPKDGCIAASFDASGGLLATRLDDSPSTVWIWDLASSELRAVLIFHNNVSTMSWHPTLREELLITCEGEAYDALPFVWDPLSEGPRPIDFLHALPDAKAFGKTQCSWLNLPGESAALHFTDCKHTILAALAEADQPPPPWQHASSQGWMTGSSKLETPLMHSFDRGVPLITPEDISAADDTFAFKKT</sequence>
<accession>A0A8K0T8M2</accession>
<keyword evidence="2" id="KW-1185">Reference proteome</keyword>
<dbReference type="GO" id="GO:1990810">
    <property type="term" value="P:microtubule anchoring at mitotic spindle pole body"/>
    <property type="evidence" value="ECO:0007669"/>
    <property type="project" value="TreeGrafter"/>
</dbReference>
<dbReference type="SUPFAM" id="SSF82171">
    <property type="entry name" value="DPP6 N-terminal domain-like"/>
    <property type="match status" value="1"/>
</dbReference>
<dbReference type="GO" id="GO:1990811">
    <property type="term" value="C:MWP complex"/>
    <property type="evidence" value="ECO:0007669"/>
    <property type="project" value="TreeGrafter"/>
</dbReference>
<organism evidence="1 2">
    <name type="scientific">Plectosphaerella cucumerina</name>
    <dbReference type="NCBI Taxonomy" id="40658"/>
    <lineage>
        <taxon>Eukaryota</taxon>
        <taxon>Fungi</taxon>
        <taxon>Dikarya</taxon>
        <taxon>Ascomycota</taxon>
        <taxon>Pezizomycotina</taxon>
        <taxon>Sordariomycetes</taxon>
        <taxon>Hypocreomycetidae</taxon>
        <taxon>Glomerellales</taxon>
        <taxon>Plectosphaerellaceae</taxon>
        <taxon>Plectosphaerella</taxon>
    </lineage>
</organism>
<dbReference type="PANTHER" id="PTHR16220:SF0">
    <property type="entry name" value="WD REPEAT-CONTAINING PROTEIN WRAP73"/>
    <property type="match status" value="1"/>
</dbReference>
<protein>
    <submittedName>
        <fullName evidence="1">WD40 domain-containing protein</fullName>
    </submittedName>
</protein>